<dbReference type="EMBL" id="GEBQ01007334">
    <property type="protein sequence ID" value="JAT32643.1"/>
    <property type="molecule type" value="Transcribed_RNA"/>
</dbReference>
<name>A0A1B6M9N0_9HEMI</name>
<protein>
    <submittedName>
        <fullName evidence="1">Uncharacterized protein</fullName>
    </submittedName>
</protein>
<organism evidence="1">
    <name type="scientific">Graphocephala atropunctata</name>
    <dbReference type="NCBI Taxonomy" id="36148"/>
    <lineage>
        <taxon>Eukaryota</taxon>
        <taxon>Metazoa</taxon>
        <taxon>Ecdysozoa</taxon>
        <taxon>Arthropoda</taxon>
        <taxon>Hexapoda</taxon>
        <taxon>Insecta</taxon>
        <taxon>Pterygota</taxon>
        <taxon>Neoptera</taxon>
        <taxon>Paraneoptera</taxon>
        <taxon>Hemiptera</taxon>
        <taxon>Auchenorrhyncha</taxon>
        <taxon>Membracoidea</taxon>
        <taxon>Cicadellidae</taxon>
        <taxon>Cicadellinae</taxon>
        <taxon>Cicadellini</taxon>
        <taxon>Graphocephala</taxon>
    </lineage>
</organism>
<feature type="non-terminal residue" evidence="1">
    <location>
        <position position="218"/>
    </location>
</feature>
<proteinExistence type="predicted"/>
<gene>
    <name evidence="1" type="ORF">g.52108</name>
</gene>
<evidence type="ECO:0000313" key="1">
    <source>
        <dbReference type="EMBL" id="JAT32643.1"/>
    </source>
</evidence>
<sequence>MSVSNLKPVRIVSKHETYVRKFRLYGFKTTFKFNSPPTGTTELDWIKRGFGEVVETMKANASDTDYLGFTLTSLNFKNKEPGYVAFRPADDVNPDILWNIFGGIVQSNAESVTSSDTFKVTCTVVNLPVGKGRVRPGKYNNFTEECRARKGIVVIDNKDNICLARALVVGKAHAKKDPQYMLIRMDKGKRQTNKANKLMAKARVSISEEGAGISELEK</sequence>
<dbReference type="AlphaFoldDB" id="A0A1B6M9N0"/>
<reference evidence="1" key="1">
    <citation type="submission" date="2015-11" db="EMBL/GenBank/DDBJ databases">
        <title>De novo transcriptome assembly of four potential Pierce s Disease insect vectors from Arizona vineyards.</title>
        <authorList>
            <person name="Tassone E.E."/>
        </authorList>
    </citation>
    <scope>NUCLEOTIDE SEQUENCE</scope>
</reference>
<accession>A0A1B6M9N0</accession>